<evidence type="ECO:0000313" key="7">
    <source>
        <dbReference type="Proteomes" id="UP000315783"/>
    </source>
</evidence>
<keyword evidence="3 4" id="KW-0408">Iron</keyword>
<dbReference type="GO" id="GO:0020037">
    <property type="term" value="F:heme binding"/>
    <property type="evidence" value="ECO:0007669"/>
    <property type="project" value="InterPro"/>
</dbReference>
<keyword evidence="7" id="KW-1185">Reference proteome</keyword>
<reference evidence="6 7" key="1">
    <citation type="journal article" date="2019" name="Appl. Microbiol. Biotechnol.">
        <title>Genome sequence of Isaria javanica and comparative genome analysis insights into family S53 peptidase evolution in fungal entomopathogens.</title>
        <authorList>
            <person name="Lin R."/>
            <person name="Zhang X."/>
            <person name="Xin B."/>
            <person name="Zou M."/>
            <person name="Gao Y."/>
            <person name="Qin F."/>
            <person name="Hu Q."/>
            <person name="Xie B."/>
            <person name="Cheng X."/>
        </authorList>
    </citation>
    <scope>NUCLEOTIDE SEQUENCE [LARGE SCALE GENOMIC DNA]</scope>
    <source>
        <strain evidence="6 7">IJ1G</strain>
    </source>
</reference>
<dbReference type="GO" id="GO:0005506">
    <property type="term" value="F:iron ion binding"/>
    <property type="evidence" value="ECO:0007669"/>
    <property type="project" value="InterPro"/>
</dbReference>
<evidence type="ECO:0000256" key="5">
    <source>
        <dbReference type="SAM" id="MobiDB-lite"/>
    </source>
</evidence>
<accession>A0A545V7V5</accession>
<dbReference type="GO" id="GO:0016705">
    <property type="term" value="F:oxidoreductase activity, acting on paired donors, with incorporation or reduction of molecular oxygen"/>
    <property type="evidence" value="ECO:0007669"/>
    <property type="project" value="InterPro"/>
</dbReference>
<dbReference type="Pfam" id="PF00067">
    <property type="entry name" value="p450"/>
    <property type="match status" value="1"/>
</dbReference>
<dbReference type="InterPro" id="IPR050121">
    <property type="entry name" value="Cytochrome_P450_monoxygenase"/>
</dbReference>
<comment type="caution">
    <text evidence="6">The sequence shown here is derived from an EMBL/GenBank/DDBJ whole genome shotgun (WGS) entry which is preliminary data.</text>
</comment>
<dbReference type="STRING" id="43265.A0A545V7V5"/>
<evidence type="ECO:0000256" key="2">
    <source>
        <dbReference type="ARBA" id="ARBA00022723"/>
    </source>
</evidence>
<feature type="compositionally biased region" description="Gly residues" evidence="5">
    <location>
        <begin position="481"/>
        <end position="490"/>
    </location>
</feature>
<evidence type="ECO:0000256" key="4">
    <source>
        <dbReference type="PIRSR" id="PIRSR602401-1"/>
    </source>
</evidence>
<dbReference type="Proteomes" id="UP000315783">
    <property type="component" value="Unassembled WGS sequence"/>
</dbReference>
<dbReference type="InterPro" id="IPR036396">
    <property type="entry name" value="Cyt_P450_sf"/>
</dbReference>
<dbReference type="AlphaFoldDB" id="A0A545V7V5"/>
<proteinExistence type="predicted"/>
<dbReference type="FunFam" id="1.10.630.10:FF:000090">
    <property type="entry name" value="Cytochrome P450 monooxygenase"/>
    <property type="match status" value="1"/>
</dbReference>
<dbReference type="CDD" id="cd00302">
    <property type="entry name" value="cytochrome_P450"/>
    <property type="match status" value="1"/>
</dbReference>
<dbReference type="GO" id="GO:0004497">
    <property type="term" value="F:monooxygenase activity"/>
    <property type="evidence" value="ECO:0007669"/>
    <property type="project" value="InterPro"/>
</dbReference>
<feature type="binding site" description="axial binding residue" evidence="4">
    <location>
        <position position="510"/>
    </location>
    <ligand>
        <name>heme</name>
        <dbReference type="ChEBI" id="CHEBI:30413"/>
    </ligand>
    <ligandPart>
        <name>Fe</name>
        <dbReference type="ChEBI" id="CHEBI:18248"/>
    </ligandPart>
</feature>
<organism evidence="6 7">
    <name type="scientific">Cordyceps javanica</name>
    <dbReference type="NCBI Taxonomy" id="43265"/>
    <lineage>
        <taxon>Eukaryota</taxon>
        <taxon>Fungi</taxon>
        <taxon>Dikarya</taxon>
        <taxon>Ascomycota</taxon>
        <taxon>Pezizomycotina</taxon>
        <taxon>Sordariomycetes</taxon>
        <taxon>Hypocreomycetidae</taxon>
        <taxon>Hypocreales</taxon>
        <taxon>Cordycipitaceae</taxon>
        <taxon>Cordyceps</taxon>
    </lineage>
</organism>
<dbReference type="PANTHER" id="PTHR24305">
    <property type="entry name" value="CYTOCHROME P450"/>
    <property type="match status" value="1"/>
</dbReference>
<comment type="cofactor">
    <cofactor evidence="4">
        <name>heme</name>
        <dbReference type="ChEBI" id="CHEBI:30413"/>
    </cofactor>
</comment>
<keyword evidence="2 4" id="KW-0479">Metal-binding</keyword>
<sequence>MVFKEFHLIGTVRSQSAKIEVQPSDHVDHIKSDLAGIFAICDPKGITLHESGTLLTTADVMAATRSIGLKVDGCPIREPYAPRELPFFGNHFEIYPDHMGNHERLFARFGSVIRTANMGTTNYLTNDPRVSEAALSESDYFTKATSDPSHPLYYMRDETALFMCDTSSPAFHIAHKFIPPSMTPNAVRQYTGNMQQAIQESFSVFDELDRQGRAFHAYQYMFKLAGQIIYRIVLGLDVGHFKDIDTPAHEIIRLLGEYMSLMKKTSLSPRWHSYLPFGNHRRLAEVKRRAWALVDEAIDKAAPPGGDSGKDAPIQAAALDSTCIADYLKRAVDENGEKLPAEYRLANVVVLIGAGFVTSASLLSWMVYALTKYPGHQERLLQELVDHAGGGGGGPGRAAAAAAWTYDEINALPLLDGFVKETHRLHNPSFQTARNTRRDVIVPGGWRIPARSVVIPTFPSIHRNKDHWENPERFDPDRWAGSGGGSGGGGGRRERHRLAFTPFAAGPRGCVGFNVAKLEAKLALANLVYRYHFEDASTEAMEYDPEFLVIRPLNCYVRARRRTTWPEARKKE</sequence>
<feature type="region of interest" description="Disordered" evidence="5">
    <location>
        <begin position="466"/>
        <end position="494"/>
    </location>
</feature>
<name>A0A545V7V5_9HYPO</name>
<dbReference type="InterPro" id="IPR001128">
    <property type="entry name" value="Cyt_P450"/>
</dbReference>
<gene>
    <name evidence="6" type="ORF">IF1G_03536</name>
</gene>
<dbReference type="InterPro" id="IPR002401">
    <property type="entry name" value="Cyt_P450_E_grp-I"/>
</dbReference>
<dbReference type="PANTHER" id="PTHR24305:SF87">
    <property type="entry name" value="CYTOCHROME P450 MONOOXYGENASE ALND-RELATED"/>
    <property type="match status" value="1"/>
</dbReference>
<evidence type="ECO:0000313" key="6">
    <source>
        <dbReference type="EMBL" id="TQV97793.1"/>
    </source>
</evidence>
<dbReference type="OrthoDB" id="1470350at2759"/>
<dbReference type="EMBL" id="SPUK01000004">
    <property type="protein sequence ID" value="TQV97793.1"/>
    <property type="molecule type" value="Genomic_DNA"/>
</dbReference>
<dbReference type="Gene3D" id="1.10.630.10">
    <property type="entry name" value="Cytochrome P450"/>
    <property type="match status" value="1"/>
</dbReference>
<evidence type="ECO:0000256" key="1">
    <source>
        <dbReference type="ARBA" id="ARBA00022617"/>
    </source>
</evidence>
<protein>
    <submittedName>
        <fullName evidence="6">Cytochrome P450 82A2</fullName>
    </submittedName>
</protein>
<dbReference type="PRINTS" id="PR00385">
    <property type="entry name" value="P450"/>
</dbReference>
<feature type="compositionally biased region" description="Basic and acidic residues" evidence="5">
    <location>
        <begin position="466"/>
        <end position="478"/>
    </location>
</feature>
<evidence type="ECO:0000256" key="3">
    <source>
        <dbReference type="ARBA" id="ARBA00023004"/>
    </source>
</evidence>
<dbReference type="SUPFAM" id="SSF48264">
    <property type="entry name" value="Cytochrome P450"/>
    <property type="match status" value="1"/>
</dbReference>
<keyword evidence="1 4" id="KW-0349">Heme</keyword>
<dbReference type="PRINTS" id="PR00463">
    <property type="entry name" value="EP450I"/>
</dbReference>